<reference evidence="2" key="2">
    <citation type="submission" date="2021-04" db="EMBL/GenBank/DDBJ databases">
        <authorList>
            <person name="Podell S."/>
        </authorList>
    </citation>
    <scope>NUCLEOTIDE SEQUENCE</scope>
    <source>
        <strain evidence="2">Hildebrandi</strain>
    </source>
</reference>
<dbReference type="Proteomes" id="UP000693970">
    <property type="component" value="Unassembled WGS sequence"/>
</dbReference>
<proteinExistence type="predicted"/>
<reference evidence="2" key="1">
    <citation type="journal article" date="2021" name="Sci. Rep.">
        <title>Diploid genomic architecture of Nitzschia inconspicua, an elite biomass production diatom.</title>
        <authorList>
            <person name="Oliver A."/>
            <person name="Podell S."/>
            <person name="Pinowska A."/>
            <person name="Traller J.C."/>
            <person name="Smith S.R."/>
            <person name="McClure R."/>
            <person name="Beliaev A."/>
            <person name="Bohutskyi P."/>
            <person name="Hill E.A."/>
            <person name="Rabines A."/>
            <person name="Zheng H."/>
            <person name="Allen L.Z."/>
            <person name="Kuo A."/>
            <person name="Grigoriev I.V."/>
            <person name="Allen A.E."/>
            <person name="Hazlebeck D."/>
            <person name="Allen E.E."/>
        </authorList>
    </citation>
    <scope>NUCLEOTIDE SEQUENCE</scope>
    <source>
        <strain evidence="2">Hildebrandi</strain>
    </source>
</reference>
<accession>A0A9K3PBB1</accession>
<dbReference type="OrthoDB" id="75710at2759"/>
<organism evidence="2 3">
    <name type="scientific">Nitzschia inconspicua</name>
    <dbReference type="NCBI Taxonomy" id="303405"/>
    <lineage>
        <taxon>Eukaryota</taxon>
        <taxon>Sar</taxon>
        <taxon>Stramenopiles</taxon>
        <taxon>Ochrophyta</taxon>
        <taxon>Bacillariophyta</taxon>
        <taxon>Bacillariophyceae</taxon>
        <taxon>Bacillariophycidae</taxon>
        <taxon>Bacillariales</taxon>
        <taxon>Bacillariaceae</taxon>
        <taxon>Nitzschia</taxon>
    </lineage>
</organism>
<gene>
    <name evidence="2" type="ORF">IV203_024233</name>
</gene>
<evidence type="ECO:0000313" key="2">
    <source>
        <dbReference type="EMBL" id="KAG7340690.1"/>
    </source>
</evidence>
<protein>
    <submittedName>
        <fullName evidence="2">Uncharacterized protein</fullName>
    </submittedName>
</protein>
<dbReference type="EMBL" id="JAGRRH010000027">
    <property type="protein sequence ID" value="KAG7340690.1"/>
    <property type="molecule type" value="Genomic_DNA"/>
</dbReference>
<evidence type="ECO:0000313" key="3">
    <source>
        <dbReference type="Proteomes" id="UP000693970"/>
    </source>
</evidence>
<feature type="chain" id="PRO_5039912494" evidence="1">
    <location>
        <begin position="24"/>
        <end position="331"/>
    </location>
</feature>
<comment type="caution">
    <text evidence="2">The sequence shown here is derived from an EMBL/GenBank/DDBJ whole genome shotgun (WGS) entry which is preliminary data.</text>
</comment>
<name>A0A9K3PBB1_9STRA</name>
<feature type="signal peptide" evidence="1">
    <location>
        <begin position="1"/>
        <end position="23"/>
    </location>
</feature>
<dbReference type="AlphaFoldDB" id="A0A9K3PBB1"/>
<keyword evidence="3" id="KW-1185">Reference proteome</keyword>
<sequence length="331" mass="36967">MISLCRTALIVCLIPTLCRKTFGFQAVAPLLVGKLCQPYPTLRTVRNLRHPQNRHPSWIPLHSSELDEIPGEKENNDDVSIIEEEYWKRLKEAQAAVAAAEEARQKLLALSQEDGIVDANRKLLESTMLQLNDKIEIIDKDDVSIAIEEDENEMDVFPVPNTRALISYSDAQTLEITLPPQNMGMNTLLSGAFSLAWFSAITPATFAARGAASLMFMLPFWVAGGAVAKAGVVDPLVRQKLRLGRYAFSLTKEIAGQTIQKVEKPTARIQGVSIRLVDIINEVPRYELELLMSGGGDRYSFGIWTGDDMKKEAEELLQIIDRQLKQFRVSL</sequence>
<evidence type="ECO:0000256" key="1">
    <source>
        <dbReference type="SAM" id="SignalP"/>
    </source>
</evidence>
<keyword evidence="1" id="KW-0732">Signal</keyword>